<keyword evidence="1" id="KW-1133">Transmembrane helix</keyword>
<name>N1WTK3_9LEPT</name>
<keyword evidence="1" id="KW-0472">Membrane</keyword>
<feature type="transmembrane region" description="Helical" evidence="1">
    <location>
        <begin position="39"/>
        <end position="57"/>
    </location>
</feature>
<evidence type="ECO:0000313" key="3">
    <source>
        <dbReference type="Proteomes" id="UP000012313"/>
    </source>
</evidence>
<keyword evidence="3" id="KW-1185">Reference proteome</keyword>
<keyword evidence="1" id="KW-0812">Transmembrane</keyword>
<feature type="transmembrane region" description="Helical" evidence="1">
    <location>
        <begin position="7"/>
        <end position="33"/>
    </location>
</feature>
<accession>N1WTK3</accession>
<organism evidence="2 3">
    <name type="scientific">Leptospira weilii serovar Ranarum str. ICFT</name>
    <dbReference type="NCBI Taxonomy" id="1218598"/>
    <lineage>
        <taxon>Bacteria</taxon>
        <taxon>Pseudomonadati</taxon>
        <taxon>Spirochaetota</taxon>
        <taxon>Spirochaetia</taxon>
        <taxon>Leptospirales</taxon>
        <taxon>Leptospiraceae</taxon>
        <taxon>Leptospira</taxon>
    </lineage>
</organism>
<dbReference type="EMBL" id="AOHC02000013">
    <property type="protein sequence ID" value="EMY79193.1"/>
    <property type="molecule type" value="Genomic_DNA"/>
</dbReference>
<evidence type="ECO:0000256" key="1">
    <source>
        <dbReference type="SAM" id="Phobius"/>
    </source>
</evidence>
<dbReference type="Proteomes" id="UP000012313">
    <property type="component" value="Unassembled WGS sequence"/>
</dbReference>
<protein>
    <submittedName>
        <fullName evidence="2">Uncharacterized protein</fullName>
    </submittedName>
</protein>
<dbReference type="AlphaFoldDB" id="N1WTK3"/>
<sequence>MFFICKIYFLLFCCGGGGVFGFGSVVLFLIFPFIKPSVIGFYLTVLSNPSVAFFLTCHKTTQ</sequence>
<proteinExistence type="predicted"/>
<comment type="caution">
    <text evidence="2">The sequence shown here is derived from an EMBL/GenBank/DDBJ whole genome shotgun (WGS) entry which is preliminary data.</text>
</comment>
<dbReference type="STRING" id="1218598.LEP1GSC060_3633"/>
<gene>
    <name evidence="2" type="ORF">LEP1GSC060_3633</name>
</gene>
<reference evidence="2" key="1">
    <citation type="submission" date="2013-03" db="EMBL/GenBank/DDBJ databases">
        <authorList>
            <person name="Harkins D.M."/>
            <person name="Durkin A.S."/>
            <person name="Brinkac L.M."/>
            <person name="Haft D.H."/>
            <person name="Selengut J.D."/>
            <person name="Sanka R."/>
            <person name="DePew J."/>
            <person name="Purushe J."/>
            <person name="Hartskeerl R.A."/>
            <person name="Ahmed A."/>
            <person name="van der Linden H."/>
            <person name="Goris M.G.A."/>
            <person name="Vinetz J.M."/>
            <person name="Sutton G.G."/>
            <person name="Nierman W.C."/>
            <person name="Fouts D.E."/>
        </authorList>
    </citation>
    <scope>NUCLEOTIDE SEQUENCE [LARGE SCALE GENOMIC DNA]</scope>
    <source>
        <strain evidence="2">ICFT</strain>
    </source>
</reference>
<evidence type="ECO:0000313" key="2">
    <source>
        <dbReference type="EMBL" id="EMY79193.1"/>
    </source>
</evidence>